<name>A0ABP8X7C8_9PSEU</name>
<dbReference type="EMBL" id="BAABIC010000017">
    <property type="protein sequence ID" value="GAA4702303.1"/>
    <property type="molecule type" value="Genomic_DNA"/>
</dbReference>
<evidence type="ECO:0000256" key="1">
    <source>
        <dbReference type="ARBA" id="ARBA00009437"/>
    </source>
</evidence>
<dbReference type="Gene3D" id="1.10.10.10">
    <property type="entry name" value="Winged helix-like DNA-binding domain superfamily/Winged helix DNA-binding domain"/>
    <property type="match status" value="1"/>
</dbReference>
<accession>A0ABP8X7C8</accession>
<keyword evidence="7" id="KW-1185">Reference proteome</keyword>
<dbReference type="PRINTS" id="PR00039">
    <property type="entry name" value="HTHLYSR"/>
</dbReference>
<dbReference type="Pfam" id="PF03466">
    <property type="entry name" value="LysR_substrate"/>
    <property type="match status" value="1"/>
</dbReference>
<dbReference type="SUPFAM" id="SSF46785">
    <property type="entry name" value="Winged helix' DNA-binding domain"/>
    <property type="match status" value="1"/>
</dbReference>
<dbReference type="PANTHER" id="PTHR30346:SF0">
    <property type="entry name" value="HCA OPERON TRANSCRIPTIONAL ACTIVATOR HCAR"/>
    <property type="match status" value="1"/>
</dbReference>
<comment type="caution">
    <text evidence="6">The sequence shown here is derived from an EMBL/GenBank/DDBJ whole genome shotgun (WGS) entry which is preliminary data.</text>
</comment>
<dbReference type="InterPro" id="IPR036388">
    <property type="entry name" value="WH-like_DNA-bd_sf"/>
</dbReference>
<dbReference type="InterPro" id="IPR036390">
    <property type="entry name" value="WH_DNA-bd_sf"/>
</dbReference>
<evidence type="ECO:0000256" key="4">
    <source>
        <dbReference type="ARBA" id="ARBA00023163"/>
    </source>
</evidence>
<sequence length="319" mass="34276">MCGAYGRLIVTNADVGTGADVEVRQARHFLAVVDHGTTGRAAAELHMTQPALSQSIVALERELRVRLFLRSTRGMALTPAGEALIGPARRLVESSVRAVAAVEQSIDVPHGTLNVSVMPALAATPVSTWIAWFRDAYPQVSVRLSPYFGDETVTRVFDRDHAEVLVSFVGEPGPGRVQRVEVGSQEMVVALPPGTPVPDGPTVQLEDIAHLPFVVAPPHTSMQRILQDAFDKIGSTLSVAVETPFMDTMPALVAAGAGCAIFPARGAETLRALGAVVKHPEPPIDRPYYLFYAAHRLSYAAQAFIRTATSEGWPWRPSS</sequence>
<keyword evidence="4" id="KW-0804">Transcription</keyword>
<evidence type="ECO:0000313" key="6">
    <source>
        <dbReference type="EMBL" id="GAA4702303.1"/>
    </source>
</evidence>
<dbReference type="Proteomes" id="UP001500325">
    <property type="component" value="Unassembled WGS sequence"/>
</dbReference>
<protein>
    <submittedName>
        <fullName evidence="6">LysR family transcriptional regulator</fullName>
    </submittedName>
</protein>
<dbReference type="PROSITE" id="PS50931">
    <property type="entry name" value="HTH_LYSR"/>
    <property type="match status" value="1"/>
</dbReference>
<evidence type="ECO:0000259" key="5">
    <source>
        <dbReference type="PROSITE" id="PS50931"/>
    </source>
</evidence>
<feature type="domain" description="HTH lysR-type" evidence="5">
    <location>
        <begin position="21"/>
        <end position="78"/>
    </location>
</feature>
<dbReference type="SUPFAM" id="SSF53850">
    <property type="entry name" value="Periplasmic binding protein-like II"/>
    <property type="match status" value="1"/>
</dbReference>
<dbReference type="Gene3D" id="3.40.190.290">
    <property type="match status" value="1"/>
</dbReference>
<dbReference type="InterPro" id="IPR000847">
    <property type="entry name" value="LysR_HTH_N"/>
</dbReference>
<evidence type="ECO:0000256" key="2">
    <source>
        <dbReference type="ARBA" id="ARBA00023015"/>
    </source>
</evidence>
<reference evidence="7" key="1">
    <citation type="journal article" date="2019" name="Int. J. Syst. Evol. Microbiol.">
        <title>The Global Catalogue of Microorganisms (GCM) 10K type strain sequencing project: providing services to taxonomists for standard genome sequencing and annotation.</title>
        <authorList>
            <consortium name="The Broad Institute Genomics Platform"/>
            <consortium name="The Broad Institute Genome Sequencing Center for Infectious Disease"/>
            <person name="Wu L."/>
            <person name="Ma J."/>
        </authorList>
    </citation>
    <scope>NUCLEOTIDE SEQUENCE [LARGE SCALE GENOMIC DNA]</scope>
    <source>
        <strain evidence="7">JCM 18055</strain>
    </source>
</reference>
<evidence type="ECO:0000256" key="3">
    <source>
        <dbReference type="ARBA" id="ARBA00023125"/>
    </source>
</evidence>
<organism evidence="6 7">
    <name type="scientific">Pseudonocardia yuanmonensis</name>
    <dbReference type="NCBI Taxonomy" id="1095914"/>
    <lineage>
        <taxon>Bacteria</taxon>
        <taxon>Bacillati</taxon>
        <taxon>Actinomycetota</taxon>
        <taxon>Actinomycetes</taxon>
        <taxon>Pseudonocardiales</taxon>
        <taxon>Pseudonocardiaceae</taxon>
        <taxon>Pseudonocardia</taxon>
    </lineage>
</organism>
<dbReference type="PANTHER" id="PTHR30346">
    <property type="entry name" value="TRANSCRIPTIONAL DUAL REGULATOR HCAR-RELATED"/>
    <property type="match status" value="1"/>
</dbReference>
<comment type="similarity">
    <text evidence="1">Belongs to the LysR transcriptional regulatory family.</text>
</comment>
<dbReference type="CDD" id="cd05466">
    <property type="entry name" value="PBP2_LTTR_substrate"/>
    <property type="match status" value="1"/>
</dbReference>
<gene>
    <name evidence="6" type="ORF">GCM10023215_46890</name>
</gene>
<dbReference type="InterPro" id="IPR005119">
    <property type="entry name" value="LysR_subst-bd"/>
</dbReference>
<keyword evidence="3" id="KW-0238">DNA-binding</keyword>
<dbReference type="Pfam" id="PF00126">
    <property type="entry name" value="HTH_1"/>
    <property type="match status" value="1"/>
</dbReference>
<keyword evidence="2" id="KW-0805">Transcription regulation</keyword>
<evidence type="ECO:0000313" key="7">
    <source>
        <dbReference type="Proteomes" id="UP001500325"/>
    </source>
</evidence>
<proteinExistence type="inferred from homology"/>